<dbReference type="Gene3D" id="3.40.390.10">
    <property type="entry name" value="Collagenase (Catalytic Domain)"/>
    <property type="match status" value="1"/>
</dbReference>
<proteinExistence type="predicted"/>
<feature type="signal peptide" evidence="2">
    <location>
        <begin position="1"/>
        <end position="24"/>
    </location>
</feature>
<dbReference type="EMBL" id="PXZM01000039">
    <property type="protein sequence ID" value="PSJ89353.1"/>
    <property type="molecule type" value="Genomic_DNA"/>
</dbReference>
<evidence type="ECO:0000313" key="4">
    <source>
        <dbReference type="Proteomes" id="UP000240419"/>
    </source>
</evidence>
<keyword evidence="4" id="KW-1185">Reference proteome</keyword>
<gene>
    <name evidence="3" type="ORF">C7R93_22935</name>
</gene>
<reference evidence="3 4" key="1">
    <citation type="submission" date="2018-03" db="EMBL/GenBank/DDBJ databases">
        <title>Brevisbacillus phylogenomics.</title>
        <authorList>
            <person name="Dunlap C."/>
        </authorList>
    </citation>
    <scope>NUCLEOTIDE SEQUENCE [LARGE SCALE GENOMIC DNA]</scope>
    <source>
        <strain evidence="3 4">NRRL NRS-1210</strain>
    </source>
</reference>
<name>A0A2P7UR84_9BACL</name>
<evidence type="ECO:0000256" key="1">
    <source>
        <dbReference type="SAM" id="MobiDB-lite"/>
    </source>
</evidence>
<evidence type="ECO:0000256" key="2">
    <source>
        <dbReference type="SAM" id="SignalP"/>
    </source>
</evidence>
<sequence>MKRKFASLGIATLLLIVPIQSALADYWQGGKTWGGTTVYEFDSSVYNYSYDYESVYNQAIRNWEGISSKVSFASRSHENSDKYYVGETSVQGLLGRMDPYNGTRLASINSNWSSTKVHIFHNNMDAFNMSEAERTSNATHEIGHSLKLAHPVGNVTSVMKQGIQSRGPSSYDKTELKNKWGQ</sequence>
<dbReference type="Proteomes" id="UP000240419">
    <property type="component" value="Unassembled WGS sequence"/>
</dbReference>
<dbReference type="RefSeq" id="WP_106840989.1">
    <property type="nucleotide sequence ID" value="NZ_JBCNIW010000014.1"/>
</dbReference>
<feature type="chain" id="PRO_5015169036" description="Peptidase M10 metallopeptidase domain-containing protein" evidence="2">
    <location>
        <begin position="25"/>
        <end position="182"/>
    </location>
</feature>
<keyword evidence="2" id="KW-0732">Signal</keyword>
<comment type="caution">
    <text evidence="3">The sequence shown here is derived from an EMBL/GenBank/DDBJ whole genome shotgun (WGS) entry which is preliminary data.</text>
</comment>
<dbReference type="InterPro" id="IPR024079">
    <property type="entry name" value="MetalloPept_cat_dom_sf"/>
</dbReference>
<evidence type="ECO:0000313" key="3">
    <source>
        <dbReference type="EMBL" id="PSJ89353.1"/>
    </source>
</evidence>
<protein>
    <recommendedName>
        <fullName evidence="5">Peptidase M10 metallopeptidase domain-containing protein</fullName>
    </recommendedName>
</protein>
<accession>A0A2P7UR84</accession>
<evidence type="ECO:0008006" key="5">
    <source>
        <dbReference type="Google" id="ProtNLM"/>
    </source>
</evidence>
<dbReference type="OrthoDB" id="2467676at2"/>
<feature type="region of interest" description="Disordered" evidence="1">
    <location>
        <begin position="161"/>
        <end position="182"/>
    </location>
</feature>
<dbReference type="GO" id="GO:0008237">
    <property type="term" value="F:metallopeptidase activity"/>
    <property type="evidence" value="ECO:0007669"/>
    <property type="project" value="InterPro"/>
</dbReference>
<dbReference type="AlphaFoldDB" id="A0A2P7UR84"/>
<organism evidence="3 4">
    <name type="scientific">Brevibacillus fortis</name>
    <dbReference type="NCBI Taxonomy" id="2126352"/>
    <lineage>
        <taxon>Bacteria</taxon>
        <taxon>Bacillati</taxon>
        <taxon>Bacillota</taxon>
        <taxon>Bacilli</taxon>
        <taxon>Bacillales</taxon>
        <taxon>Paenibacillaceae</taxon>
        <taxon>Brevibacillus</taxon>
    </lineage>
</organism>
<dbReference type="SUPFAM" id="SSF55486">
    <property type="entry name" value="Metalloproteases ('zincins'), catalytic domain"/>
    <property type="match status" value="1"/>
</dbReference>
<feature type="compositionally biased region" description="Basic and acidic residues" evidence="1">
    <location>
        <begin position="172"/>
        <end position="182"/>
    </location>
</feature>